<sequence>MSQGFLLSIAWTGGGRMLSIFTIWFFFVKSILFALQGLAQITWLLLVHSNYCCEHERRVGTTMCETSW</sequence>
<dbReference type="EMBL" id="WTXG01000030">
    <property type="protein sequence ID" value="KAI0298167.1"/>
    <property type="molecule type" value="Genomic_DNA"/>
</dbReference>
<feature type="transmembrane region" description="Helical" evidence="1">
    <location>
        <begin position="20"/>
        <end position="47"/>
    </location>
</feature>
<evidence type="ECO:0000313" key="2">
    <source>
        <dbReference type="EMBL" id="KAI0298167.1"/>
    </source>
</evidence>
<keyword evidence="3" id="KW-1185">Reference proteome</keyword>
<organism evidence="2 3">
    <name type="scientific">Multifurca ochricompacta</name>
    <dbReference type="NCBI Taxonomy" id="376703"/>
    <lineage>
        <taxon>Eukaryota</taxon>
        <taxon>Fungi</taxon>
        <taxon>Dikarya</taxon>
        <taxon>Basidiomycota</taxon>
        <taxon>Agaricomycotina</taxon>
        <taxon>Agaricomycetes</taxon>
        <taxon>Russulales</taxon>
        <taxon>Russulaceae</taxon>
        <taxon>Multifurca</taxon>
    </lineage>
</organism>
<protein>
    <submittedName>
        <fullName evidence="2">Uncharacterized protein</fullName>
    </submittedName>
</protein>
<keyword evidence="1" id="KW-0472">Membrane</keyword>
<comment type="caution">
    <text evidence="2">The sequence shown here is derived from an EMBL/GenBank/DDBJ whole genome shotgun (WGS) entry which is preliminary data.</text>
</comment>
<dbReference type="Proteomes" id="UP001203297">
    <property type="component" value="Unassembled WGS sequence"/>
</dbReference>
<keyword evidence="1" id="KW-0812">Transmembrane</keyword>
<evidence type="ECO:0000256" key="1">
    <source>
        <dbReference type="SAM" id="Phobius"/>
    </source>
</evidence>
<keyword evidence="1" id="KW-1133">Transmembrane helix</keyword>
<reference evidence="2" key="1">
    <citation type="journal article" date="2022" name="New Phytol.">
        <title>Evolutionary transition to the ectomycorrhizal habit in the genomes of a hyperdiverse lineage of mushroom-forming fungi.</title>
        <authorList>
            <person name="Looney B."/>
            <person name="Miyauchi S."/>
            <person name="Morin E."/>
            <person name="Drula E."/>
            <person name="Courty P.E."/>
            <person name="Kohler A."/>
            <person name="Kuo A."/>
            <person name="LaButti K."/>
            <person name="Pangilinan J."/>
            <person name="Lipzen A."/>
            <person name="Riley R."/>
            <person name="Andreopoulos W."/>
            <person name="He G."/>
            <person name="Johnson J."/>
            <person name="Nolan M."/>
            <person name="Tritt A."/>
            <person name="Barry K.W."/>
            <person name="Grigoriev I.V."/>
            <person name="Nagy L.G."/>
            <person name="Hibbett D."/>
            <person name="Henrissat B."/>
            <person name="Matheny P.B."/>
            <person name="Labbe J."/>
            <person name="Martin F.M."/>
        </authorList>
    </citation>
    <scope>NUCLEOTIDE SEQUENCE</scope>
    <source>
        <strain evidence="2">BPL690</strain>
    </source>
</reference>
<gene>
    <name evidence="2" type="ORF">B0F90DRAFT_1735507</name>
</gene>
<name>A0AAD4M3F8_9AGAM</name>
<proteinExistence type="predicted"/>
<dbReference type="AlphaFoldDB" id="A0AAD4M3F8"/>
<accession>A0AAD4M3F8</accession>
<evidence type="ECO:0000313" key="3">
    <source>
        <dbReference type="Proteomes" id="UP001203297"/>
    </source>
</evidence>